<dbReference type="EMBL" id="AHHD01000505">
    <property type="protein sequence ID" value="EKG10701.1"/>
    <property type="molecule type" value="Genomic_DNA"/>
</dbReference>
<dbReference type="AlphaFoldDB" id="K2QLI6"/>
<dbReference type="InParanoid" id="K2QLI6"/>
<comment type="caution">
    <text evidence="2">The sequence shown here is derived from an EMBL/GenBank/DDBJ whole genome shotgun (WGS) entry which is preliminary data.</text>
</comment>
<reference evidence="2 3" key="1">
    <citation type="journal article" date="2012" name="BMC Genomics">
        <title>Tools to kill: Genome of one of the most destructive plant pathogenic fungi Macrophomina phaseolina.</title>
        <authorList>
            <person name="Islam M.S."/>
            <person name="Haque M.S."/>
            <person name="Islam M.M."/>
            <person name="Emdad E.M."/>
            <person name="Halim A."/>
            <person name="Hossen Q.M.M."/>
            <person name="Hossain M.Z."/>
            <person name="Ahmed B."/>
            <person name="Rahim S."/>
            <person name="Rahman M.S."/>
            <person name="Alam M.M."/>
            <person name="Hou S."/>
            <person name="Wan X."/>
            <person name="Saito J.A."/>
            <person name="Alam M."/>
        </authorList>
    </citation>
    <scope>NUCLEOTIDE SEQUENCE [LARGE SCALE GENOMIC DNA]</scope>
    <source>
        <strain evidence="2 3">MS6</strain>
    </source>
</reference>
<dbReference type="VEuPathDB" id="FungiDB:MPH_12185"/>
<dbReference type="Proteomes" id="UP000007129">
    <property type="component" value="Unassembled WGS sequence"/>
</dbReference>
<evidence type="ECO:0000256" key="1">
    <source>
        <dbReference type="SAM" id="MobiDB-lite"/>
    </source>
</evidence>
<organism evidence="2 3">
    <name type="scientific">Macrophomina phaseolina (strain MS6)</name>
    <name type="common">Charcoal rot fungus</name>
    <dbReference type="NCBI Taxonomy" id="1126212"/>
    <lineage>
        <taxon>Eukaryota</taxon>
        <taxon>Fungi</taxon>
        <taxon>Dikarya</taxon>
        <taxon>Ascomycota</taxon>
        <taxon>Pezizomycotina</taxon>
        <taxon>Dothideomycetes</taxon>
        <taxon>Dothideomycetes incertae sedis</taxon>
        <taxon>Botryosphaeriales</taxon>
        <taxon>Botryosphaeriaceae</taxon>
        <taxon>Macrophomina</taxon>
    </lineage>
</organism>
<gene>
    <name evidence="2" type="ORF">MPH_12185</name>
</gene>
<accession>K2QLI6</accession>
<proteinExistence type="predicted"/>
<evidence type="ECO:0000313" key="2">
    <source>
        <dbReference type="EMBL" id="EKG10701.1"/>
    </source>
</evidence>
<protein>
    <submittedName>
        <fullName evidence="2">GRASP55/65 domain-containing protein</fullName>
    </submittedName>
</protein>
<feature type="compositionally biased region" description="Polar residues" evidence="1">
    <location>
        <begin position="109"/>
        <end position="127"/>
    </location>
</feature>
<name>K2QLI6_MACPH</name>
<evidence type="ECO:0000313" key="3">
    <source>
        <dbReference type="Proteomes" id="UP000007129"/>
    </source>
</evidence>
<feature type="region of interest" description="Disordered" evidence="1">
    <location>
        <begin position="101"/>
        <end position="132"/>
    </location>
</feature>
<sequence>MDTTTLFTWLNYCAVQLNAENKVRLTQRDLVRHVELELHLERFYQPDYPLRCIHYVFTTFIRAAVSAFPGRRSLSTASFIETMAAMASMDPTLAKVQKEIRCSPKPRSGRTTSLHFKSTRESTTSTGRPIRYAPSSRLTMNELSGQ</sequence>
<dbReference type="HOGENOM" id="CLU_1777847_0_0_1"/>